<name>F1A5Q5_DICPU</name>
<evidence type="ECO:0000313" key="1">
    <source>
        <dbReference type="EMBL" id="EGC28478.1"/>
    </source>
</evidence>
<sequence length="135" mass="15634">MFNQLKSILIGMNQNLKVIMDIPSMVSLINSDYNYSCEILEYLHANQLLSKSEPIENYNFITWAPFKNKKYGEDAKKMFFNPCLIQLPVTGSEDDLCYHFKIKKSKIDIHPVSSLVKAQDFALVNSLEEIIVYFN</sequence>
<dbReference type="RefSeq" id="XP_003294999.1">
    <property type="nucleotide sequence ID" value="XM_003294951.1"/>
</dbReference>
<reference evidence="2" key="1">
    <citation type="journal article" date="2011" name="Genome Biol.">
        <title>Comparative genomics of the social amoebae Dictyostelium discoideum and Dictyostelium purpureum.</title>
        <authorList>
            <consortium name="US DOE Joint Genome Institute (JGI-PGF)"/>
            <person name="Sucgang R."/>
            <person name="Kuo A."/>
            <person name="Tian X."/>
            <person name="Salerno W."/>
            <person name="Parikh A."/>
            <person name="Feasley C.L."/>
            <person name="Dalin E."/>
            <person name="Tu H."/>
            <person name="Huang E."/>
            <person name="Barry K."/>
            <person name="Lindquist E."/>
            <person name="Shapiro H."/>
            <person name="Bruce D."/>
            <person name="Schmutz J."/>
            <person name="Salamov A."/>
            <person name="Fey P."/>
            <person name="Gaudet P."/>
            <person name="Anjard C."/>
            <person name="Babu M.M."/>
            <person name="Basu S."/>
            <person name="Bushmanova Y."/>
            <person name="van der Wel H."/>
            <person name="Katoh-Kurasawa M."/>
            <person name="Dinh C."/>
            <person name="Coutinho P.M."/>
            <person name="Saito T."/>
            <person name="Elias M."/>
            <person name="Schaap P."/>
            <person name="Kay R.R."/>
            <person name="Henrissat B."/>
            <person name="Eichinger L."/>
            <person name="Rivero F."/>
            <person name="Putnam N.H."/>
            <person name="West C.M."/>
            <person name="Loomis W.F."/>
            <person name="Chisholm R.L."/>
            <person name="Shaulsky G."/>
            <person name="Strassmann J.E."/>
            <person name="Queller D.C."/>
            <person name="Kuspa A."/>
            <person name="Grigoriev I.V."/>
        </authorList>
    </citation>
    <scope>NUCLEOTIDE SEQUENCE [LARGE SCALE GENOMIC DNA]</scope>
    <source>
        <strain evidence="2">QSDP1</strain>
    </source>
</reference>
<dbReference type="VEuPathDB" id="AmoebaDB:DICPUDRAFT_160100"/>
<organism evidence="1 2">
    <name type="scientific">Dictyostelium purpureum</name>
    <name type="common">Slime mold</name>
    <dbReference type="NCBI Taxonomy" id="5786"/>
    <lineage>
        <taxon>Eukaryota</taxon>
        <taxon>Amoebozoa</taxon>
        <taxon>Evosea</taxon>
        <taxon>Eumycetozoa</taxon>
        <taxon>Dictyostelia</taxon>
        <taxon>Dictyosteliales</taxon>
        <taxon>Dictyosteliaceae</taxon>
        <taxon>Dictyostelium</taxon>
    </lineage>
</organism>
<proteinExistence type="predicted"/>
<dbReference type="AlphaFoldDB" id="F1A5Q5"/>
<gene>
    <name evidence="1" type="ORF">DICPUDRAFT_160100</name>
</gene>
<keyword evidence="2" id="KW-1185">Reference proteome</keyword>
<dbReference type="GeneID" id="10510875"/>
<dbReference type="InParanoid" id="F1A5Q5"/>
<protein>
    <submittedName>
        <fullName evidence="1">Uncharacterized protein</fullName>
    </submittedName>
</protein>
<evidence type="ECO:0000313" key="2">
    <source>
        <dbReference type="Proteomes" id="UP000001064"/>
    </source>
</evidence>
<dbReference type="EMBL" id="GL871623">
    <property type="protein sequence ID" value="EGC28478.1"/>
    <property type="molecule type" value="Genomic_DNA"/>
</dbReference>
<dbReference type="Proteomes" id="UP000001064">
    <property type="component" value="Unassembled WGS sequence"/>
</dbReference>
<dbReference type="KEGG" id="dpp:DICPUDRAFT_160100"/>
<accession>F1A5Q5</accession>